<dbReference type="Proteomes" id="UP000509120">
    <property type="component" value="Chromosome"/>
</dbReference>
<evidence type="ECO:0000313" key="1">
    <source>
        <dbReference type="EMBL" id="CAD0154833.1"/>
    </source>
</evidence>
<accession>A0AAU9HFL0</accession>
<dbReference type="EMBL" id="LR822030">
    <property type="protein sequence ID" value="CAD0154833.1"/>
    <property type="molecule type" value="Genomic_DNA"/>
</dbReference>
<proteinExistence type="predicted"/>
<gene>
    <name evidence="1" type="ORF">STHERMO_0658</name>
</gene>
<name>A0AAU9HFL0_STRTR</name>
<organism evidence="1 2">
    <name type="scientific">Streptococcus thermophilus</name>
    <dbReference type="NCBI Taxonomy" id="1308"/>
    <lineage>
        <taxon>Bacteria</taxon>
        <taxon>Bacillati</taxon>
        <taxon>Bacillota</taxon>
        <taxon>Bacilli</taxon>
        <taxon>Lactobacillales</taxon>
        <taxon>Streptococcaceae</taxon>
        <taxon>Streptococcus</taxon>
    </lineage>
</organism>
<protein>
    <submittedName>
        <fullName evidence="1">Oxidoreductase NAD-binding domain protein</fullName>
    </submittedName>
</protein>
<dbReference type="AlphaFoldDB" id="A0AAU9HFL0"/>
<evidence type="ECO:0000313" key="2">
    <source>
        <dbReference type="Proteomes" id="UP000509120"/>
    </source>
</evidence>
<reference evidence="1 2" key="1">
    <citation type="submission" date="2020-06" db="EMBL/GenBank/DDBJ databases">
        <authorList>
            <person name="Chuat V."/>
        </authorList>
    </citation>
    <scope>NUCLEOTIDE SEQUENCE [LARGE SCALE GENOMIC DNA]</scope>
    <source>
        <strain evidence="1">STH_CIRM_1046</strain>
    </source>
</reference>
<sequence length="42" mass="4623">MKLALLGTGMIVTEVLPVLTTIEDIELKAIMSTPRSLIRLKL</sequence>